<dbReference type="InterPro" id="IPR051200">
    <property type="entry name" value="Host-pathogen_enzymatic-act"/>
</dbReference>
<dbReference type="AlphaFoldDB" id="A0A8A4ZIH1"/>
<dbReference type="SUPFAM" id="SSF50969">
    <property type="entry name" value="YVTN repeat-like/Quinoprotein amine dehydrogenase"/>
    <property type="match status" value="1"/>
</dbReference>
<dbReference type="Proteomes" id="UP000663937">
    <property type="component" value="Chromosome"/>
</dbReference>
<dbReference type="PROSITE" id="PS51257">
    <property type="entry name" value="PROKAR_LIPOPROTEIN"/>
    <property type="match status" value="1"/>
</dbReference>
<reference evidence="2" key="1">
    <citation type="submission" date="2021-03" db="EMBL/GenBank/DDBJ databases">
        <title>Pengzhenrongella sicca gen. nov., sp. nov., a new member of suborder Micrococcineae isolated from High-Arctic tundra soil.</title>
        <authorList>
            <person name="Peng F."/>
        </authorList>
    </citation>
    <scope>NUCLEOTIDE SEQUENCE</scope>
    <source>
        <strain evidence="2">LRZ-2</strain>
    </source>
</reference>
<dbReference type="EMBL" id="CP071868">
    <property type="protein sequence ID" value="QTE29408.1"/>
    <property type="molecule type" value="Genomic_DNA"/>
</dbReference>
<organism evidence="2 3">
    <name type="scientific">Pengzhenrongella sicca</name>
    <dbReference type="NCBI Taxonomy" id="2819238"/>
    <lineage>
        <taxon>Bacteria</taxon>
        <taxon>Bacillati</taxon>
        <taxon>Actinomycetota</taxon>
        <taxon>Actinomycetes</taxon>
        <taxon>Micrococcales</taxon>
        <taxon>Pengzhenrongella</taxon>
    </lineage>
</organism>
<dbReference type="KEGG" id="psic:J4E96_19430"/>
<dbReference type="PANTHER" id="PTHR47197:SF3">
    <property type="entry name" value="DIHYDRO-HEME D1 DEHYDROGENASE"/>
    <property type="match status" value="1"/>
</dbReference>
<dbReference type="Gene3D" id="2.130.10.10">
    <property type="entry name" value="YVTN repeat-like/Quinoprotein amine dehydrogenase"/>
    <property type="match status" value="2"/>
</dbReference>
<accession>A0A8A4ZIH1</accession>
<proteinExistence type="predicted"/>
<gene>
    <name evidence="2" type="ORF">J4E96_19430</name>
</gene>
<evidence type="ECO:0000313" key="3">
    <source>
        <dbReference type="Proteomes" id="UP000663937"/>
    </source>
</evidence>
<keyword evidence="3" id="KW-1185">Reference proteome</keyword>
<feature type="region of interest" description="Disordered" evidence="1">
    <location>
        <begin position="34"/>
        <end position="57"/>
    </location>
</feature>
<name>A0A8A4ZIH1_9MICO</name>
<dbReference type="InterPro" id="IPR047697">
    <property type="entry name" value="AztD-like"/>
</dbReference>
<evidence type="ECO:0000256" key="1">
    <source>
        <dbReference type="SAM" id="MobiDB-lite"/>
    </source>
</evidence>
<sequence length="437" mass="45744">MSVSMKRPTLGQRYAVLGLALPLVLLGGCSSVNSDTSAATEPTPDRESGGEASEAAATTPRLLLTFDGGIEVLDATTLETISTLELDGFNRINSAGDGQHVLVSTAGAFQVLDAGTWAEPHGDHSHYYTADPALTNAAFGAEKPGHVVVHAGRTALFDDGTGNVVVYDSGTVADGDREVREYTTPSAHHGVAVELADGRLVVSEGTEEARTGIRVLDANNAEIARSDECPGVHGEAMAADETVVIGCEDGVLIYQEATITKVTSPDPYGRIGNQAGSEASPVNLGDYKTDPDAELERPTRVSLIDTRTAQLSLVDLPSSYSFRSLGRGAGGEALVLGTDGQLHVIDPEAKTLVRSIPVIEAWEEPLEWQAPRPALFVADGTAYITDPSAKTLYAVDIETGEIWNSVELAETPNEITGVSGAAAAVSDDEHGEGEHTD</sequence>
<dbReference type="NCBIfam" id="NF038015">
    <property type="entry name" value="AztD"/>
    <property type="match status" value="1"/>
</dbReference>
<dbReference type="InterPro" id="IPR011044">
    <property type="entry name" value="Quino_amine_DH_bsu"/>
</dbReference>
<feature type="region of interest" description="Disordered" evidence="1">
    <location>
        <begin position="272"/>
        <end position="292"/>
    </location>
</feature>
<dbReference type="PANTHER" id="PTHR47197">
    <property type="entry name" value="PROTEIN NIRF"/>
    <property type="match status" value="1"/>
</dbReference>
<evidence type="ECO:0000313" key="2">
    <source>
        <dbReference type="EMBL" id="QTE29408.1"/>
    </source>
</evidence>
<dbReference type="InterPro" id="IPR015943">
    <property type="entry name" value="WD40/YVTN_repeat-like_dom_sf"/>
</dbReference>
<protein>
    <submittedName>
        <fullName evidence="2">Uncharacterized protein</fullName>
    </submittedName>
</protein>